<dbReference type="GO" id="GO:0005869">
    <property type="term" value="C:dynactin complex"/>
    <property type="evidence" value="ECO:0007669"/>
    <property type="project" value="InterPro"/>
</dbReference>
<dbReference type="InterPro" id="IPR011004">
    <property type="entry name" value="Trimer_LpxA-like_sf"/>
</dbReference>
<evidence type="ECO:0000313" key="8">
    <source>
        <dbReference type="EMBL" id="TRX89056.1"/>
    </source>
</evidence>
<sequence length="235" mass="24727">MASSSSKRQSVLPRTPAGPKAPVNFSSSITIADSAQLTGHHTINISSESVVHPRAKLDSAKGRITIGRRCIVHERTSIGAASADPTPSESRDGVFISDYATVEVGAVIESGGTIIGEGCLVGVGSRVGKGAKIGKHCILTPKSVIPPGEEVPDFTVVYSNGTRRMDKRGVTDLKNKAQARQIEGPDGNGSMVYVGQAVGKVARPGGVAVVPTIPLPEALYLRCLKERLFSRNYIR</sequence>
<comment type="function">
    <text evidence="6">Part of the dynactin complex that activates the molecular motor dynein for ultra-processive transport along microtubules.</text>
</comment>
<keyword evidence="5" id="KW-0206">Cytoskeleton</keyword>
<evidence type="ECO:0000256" key="7">
    <source>
        <dbReference type="SAM" id="MobiDB-lite"/>
    </source>
</evidence>
<evidence type="ECO:0000256" key="1">
    <source>
        <dbReference type="ARBA" id="ARBA00004245"/>
    </source>
</evidence>
<name>A0A553HMC3_9PEZI</name>
<dbReference type="Pfam" id="PF00132">
    <property type="entry name" value="Hexapep"/>
    <property type="match status" value="1"/>
</dbReference>
<evidence type="ECO:0000256" key="4">
    <source>
        <dbReference type="ARBA" id="ARBA00022490"/>
    </source>
</evidence>
<reference evidence="9" key="1">
    <citation type="submission" date="2019-06" db="EMBL/GenBank/DDBJ databases">
        <title>Draft genome sequence of the griseofulvin-producing fungus Xylaria cubensis strain G536.</title>
        <authorList>
            <person name="Mead M.E."/>
            <person name="Raja H.A."/>
            <person name="Steenwyk J.L."/>
            <person name="Knowles S.L."/>
            <person name="Oberlies N.H."/>
            <person name="Rokas A."/>
        </authorList>
    </citation>
    <scope>NUCLEOTIDE SEQUENCE [LARGE SCALE GENOMIC DNA]</scope>
    <source>
        <strain evidence="9">G536</strain>
    </source>
</reference>
<accession>A0A553HMC3</accession>
<keyword evidence="4" id="KW-0963">Cytoplasm</keyword>
<dbReference type="GO" id="GO:0007052">
    <property type="term" value="P:mitotic spindle organization"/>
    <property type="evidence" value="ECO:0007669"/>
    <property type="project" value="TreeGrafter"/>
</dbReference>
<dbReference type="PANTHER" id="PTHR13072">
    <property type="entry name" value="DYNACTIN 6"/>
    <property type="match status" value="1"/>
</dbReference>
<dbReference type="InterPro" id="IPR001451">
    <property type="entry name" value="Hexapep"/>
</dbReference>
<keyword evidence="9" id="KW-1185">Reference proteome</keyword>
<evidence type="ECO:0000256" key="5">
    <source>
        <dbReference type="ARBA" id="ARBA00023212"/>
    </source>
</evidence>
<comment type="subcellular location">
    <subcellularLocation>
        <location evidence="1">Cytoplasm</location>
        <location evidence="1">Cytoskeleton</location>
    </subcellularLocation>
</comment>
<dbReference type="STRING" id="2512241.A0A553HMC3"/>
<dbReference type="InterPro" id="IPR027777">
    <property type="entry name" value="DCTN6"/>
</dbReference>
<dbReference type="EMBL" id="VFLP01000075">
    <property type="protein sequence ID" value="TRX89056.1"/>
    <property type="molecule type" value="Genomic_DNA"/>
</dbReference>
<comment type="caution">
    <text evidence="8">The sequence shown here is derived from an EMBL/GenBank/DDBJ whole genome shotgun (WGS) entry which is preliminary data.</text>
</comment>
<dbReference type="SUPFAM" id="SSF51161">
    <property type="entry name" value="Trimeric LpxA-like enzymes"/>
    <property type="match status" value="1"/>
</dbReference>
<evidence type="ECO:0000313" key="9">
    <source>
        <dbReference type="Proteomes" id="UP000319160"/>
    </source>
</evidence>
<organism evidence="8 9">
    <name type="scientific">Xylaria flabelliformis</name>
    <dbReference type="NCBI Taxonomy" id="2512241"/>
    <lineage>
        <taxon>Eukaryota</taxon>
        <taxon>Fungi</taxon>
        <taxon>Dikarya</taxon>
        <taxon>Ascomycota</taxon>
        <taxon>Pezizomycotina</taxon>
        <taxon>Sordariomycetes</taxon>
        <taxon>Xylariomycetidae</taxon>
        <taxon>Xylariales</taxon>
        <taxon>Xylariaceae</taxon>
        <taxon>Xylaria</taxon>
    </lineage>
</organism>
<evidence type="ECO:0000256" key="2">
    <source>
        <dbReference type="ARBA" id="ARBA00007719"/>
    </source>
</evidence>
<evidence type="ECO:0000256" key="3">
    <source>
        <dbReference type="ARBA" id="ARBA00016573"/>
    </source>
</evidence>
<dbReference type="Proteomes" id="UP000319160">
    <property type="component" value="Unassembled WGS sequence"/>
</dbReference>
<dbReference type="PANTHER" id="PTHR13072:SF0">
    <property type="entry name" value="DYNACTIN SUBUNIT 6"/>
    <property type="match status" value="1"/>
</dbReference>
<dbReference type="Gene3D" id="2.160.10.10">
    <property type="entry name" value="Hexapeptide repeat proteins"/>
    <property type="match status" value="1"/>
</dbReference>
<feature type="region of interest" description="Disordered" evidence="7">
    <location>
        <begin position="1"/>
        <end position="25"/>
    </location>
</feature>
<dbReference type="GO" id="GO:0070840">
    <property type="term" value="F:dynein complex binding"/>
    <property type="evidence" value="ECO:0007669"/>
    <property type="project" value="TreeGrafter"/>
</dbReference>
<dbReference type="OrthoDB" id="2355at2759"/>
<evidence type="ECO:0000256" key="6">
    <source>
        <dbReference type="ARBA" id="ARBA00034687"/>
    </source>
</evidence>
<proteinExistence type="inferred from homology"/>
<gene>
    <name evidence="8" type="ORF">FHL15_010075</name>
</gene>
<protein>
    <recommendedName>
        <fullName evidence="3">Dynactin subunit 6</fullName>
    </recommendedName>
</protein>
<comment type="similarity">
    <text evidence="2">Belongs to the dynactin subunits 5/6 family. Dynactin subunit 6 subfamily.</text>
</comment>
<dbReference type="AlphaFoldDB" id="A0A553HMC3"/>